<feature type="compositionally biased region" description="Low complexity" evidence="1">
    <location>
        <begin position="133"/>
        <end position="151"/>
    </location>
</feature>
<organism evidence="2 3">
    <name type="scientific">Microbacterium paraoxydans</name>
    <dbReference type="NCBI Taxonomy" id="199592"/>
    <lineage>
        <taxon>Bacteria</taxon>
        <taxon>Bacillati</taxon>
        <taxon>Actinomycetota</taxon>
        <taxon>Actinomycetes</taxon>
        <taxon>Micrococcales</taxon>
        <taxon>Microbacteriaceae</taxon>
        <taxon>Microbacterium</taxon>
    </lineage>
</organism>
<sequence>MPRLHGVLRRGRVLHRRLHPVSGRLGFRKRVDAGENPADIVAEETAELEAIRERDKAANRKAKAAAARAEKERDERKARAAEPNLTERIGDDVRRLISEGKTVREIAAELKVAIASVTRTREALGIKGPPPGSSSTSPRSPASTPRATRTR</sequence>
<gene>
    <name evidence="2" type="ORF">SAMN04489809_3496</name>
</gene>
<protein>
    <recommendedName>
        <fullName evidence="4">Helix-turn-helix domain of resolvase</fullName>
    </recommendedName>
</protein>
<feature type="region of interest" description="Disordered" evidence="1">
    <location>
        <begin position="118"/>
        <end position="151"/>
    </location>
</feature>
<dbReference type="Proteomes" id="UP000182126">
    <property type="component" value="Chromosome I"/>
</dbReference>
<feature type="region of interest" description="Disordered" evidence="1">
    <location>
        <begin position="53"/>
        <end position="90"/>
    </location>
</feature>
<evidence type="ECO:0008006" key="4">
    <source>
        <dbReference type="Google" id="ProtNLM"/>
    </source>
</evidence>
<evidence type="ECO:0000313" key="3">
    <source>
        <dbReference type="Proteomes" id="UP000182126"/>
    </source>
</evidence>
<reference evidence="2 3" key="1">
    <citation type="submission" date="2016-10" db="EMBL/GenBank/DDBJ databases">
        <authorList>
            <person name="de Groot N.N."/>
        </authorList>
    </citation>
    <scope>NUCLEOTIDE SEQUENCE [LARGE SCALE GENOMIC DNA]</scope>
    <source>
        <strain evidence="2 3">DSM 15019</strain>
    </source>
</reference>
<dbReference type="RefSeq" id="WP_083371067.1">
    <property type="nucleotide sequence ID" value="NZ_LT629770.1"/>
</dbReference>
<evidence type="ECO:0000313" key="2">
    <source>
        <dbReference type="EMBL" id="SDT09335.1"/>
    </source>
</evidence>
<proteinExistence type="predicted"/>
<dbReference type="EMBL" id="LT629770">
    <property type="protein sequence ID" value="SDT09335.1"/>
    <property type="molecule type" value="Genomic_DNA"/>
</dbReference>
<name>A0A1H1XJ71_9MICO</name>
<feature type="compositionally biased region" description="Basic and acidic residues" evidence="1">
    <location>
        <begin position="68"/>
        <end position="80"/>
    </location>
</feature>
<dbReference type="GeneID" id="36298532"/>
<dbReference type="AlphaFoldDB" id="A0A1H1XJ71"/>
<accession>A0A1H1XJ71</accession>
<evidence type="ECO:0000256" key="1">
    <source>
        <dbReference type="SAM" id="MobiDB-lite"/>
    </source>
</evidence>